<keyword evidence="1" id="KW-0732">Signal</keyword>
<evidence type="ECO:0000313" key="2">
    <source>
        <dbReference type="EMBL" id="KAK7152920.1"/>
    </source>
</evidence>
<dbReference type="AlphaFoldDB" id="A0AAN9H5L2"/>
<proteinExistence type="predicted"/>
<accession>A0AAN9H5L2</accession>
<dbReference type="EMBL" id="JAYKXH010000011">
    <property type="protein sequence ID" value="KAK7152920.1"/>
    <property type="molecule type" value="Genomic_DNA"/>
</dbReference>
<evidence type="ECO:0000313" key="3">
    <source>
        <dbReference type="Proteomes" id="UP001364617"/>
    </source>
</evidence>
<feature type="chain" id="PRO_5042921724" evidence="1">
    <location>
        <begin position="17"/>
        <end position="109"/>
    </location>
</feature>
<sequence>MPFLLIMLQMLGNCSKLFSPSAGINLQNRVNKRVSPPPLLCASAPLSARAAASSVSAASLPATHCLHALNPPPGCNDVTLSGFQNPPFSVSINGPAQSEAIRNGSLSHQ</sequence>
<organism evidence="2 3">
    <name type="scientific">Phoxinus phoxinus</name>
    <name type="common">Eurasian minnow</name>
    <dbReference type="NCBI Taxonomy" id="58324"/>
    <lineage>
        <taxon>Eukaryota</taxon>
        <taxon>Metazoa</taxon>
        <taxon>Chordata</taxon>
        <taxon>Craniata</taxon>
        <taxon>Vertebrata</taxon>
        <taxon>Euteleostomi</taxon>
        <taxon>Actinopterygii</taxon>
        <taxon>Neopterygii</taxon>
        <taxon>Teleostei</taxon>
        <taxon>Ostariophysi</taxon>
        <taxon>Cypriniformes</taxon>
        <taxon>Leuciscidae</taxon>
        <taxon>Phoxininae</taxon>
        <taxon>Phoxinus</taxon>
    </lineage>
</organism>
<dbReference type="Proteomes" id="UP001364617">
    <property type="component" value="Unassembled WGS sequence"/>
</dbReference>
<evidence type="ECO:0000256" key="1">
    <source>
        <dbReference type="SAM" id="SignalP"/>
    </source>
</evidence>
<name>A0AAN9H5L2_9TELE</name>
<reference evidence="2 3" key="1">
    <citation type="submission" date="2024-02" db="EMBL/GenBank/DDBJ databases">
        <title>Chromosome-level genome assembly of the Eurasian Minnow (Phoxinus phoxinus).</title>
        <authorList>
            <person name="Oriowo T.O."/>
            <person name="Martin S."/>
            <person name="Stange M."/>
            <person name="Chrysostomakis Y."/>
            <person name="Brown T."/>
            <person name="Winkler S."/>
            <person name="Kukowka S."/>
            <person name="Myers E.W."/>
            <person name="Bohne A."/>
        </authorList>
    </citation>
    <scope>NUCLEOTIDE SEQUENCE [LARGE SCALE GENOMIC DNA]</scope>
    <source>
        <strain evidence="2">ZFMK-TIS-60720</strain>
        <tissue evidence="2">Whole Organism</tissue>
    </source>
</reference>
<comment type="caution">
    <text evidence="2">The sequence shown here is derived from an EMBL/GenBank/DDBJ whole genome shotgun (WGS) entry which is preliminary data.</text>
</comment>
<gene>
    <name evidence="2" type="ORF">R3I93_010981</name>
</gene>
<protein>
    <submittedName>
        <fullName evidence="2">Uncharacterized protein</fullName>
    </submittedName>
</protein>
<feature type="signal peptide" evidence="1">
    <location>
        <begin position="1"/>
        <end position="16"/>
    </location>
</feature>
<keyword evidence="3" id="KW-1185">Reference proteome</keyword>